<keyword evidence="9" id="KW-0328">Glycosyltransferase</keyword>
<dbReference type="FunCoup" id="A0A2V0P556">
    <property type="interactions" value="1742"/>
</dbReference>
<organism evidence="9 10">
    <name type="scientific">Raphidocelis subcapitata</name>
    <dbReference type="NCBI Taxonomy" id="307507"/>
    <lineage>
        <taxon>Eukaryota</taxon>
        <taxon>Viridiplantae</taxon>
        <taxon>Chlorophyta</taxon>
        <taxon>core chlorophytes</taxon>
        <taxon>Chlorophyceae</taxon>
        <taxon>CS clade</taxon>
        <taxon>Sphaeropleales</taxon>
        <taxon>Selenastraceae</taxon>
        <taxon>Raphidocelis</taxon>
    </lineage>
</organism>
<evidence type="ECO:0000256" key="2">
    <source>
        <dbReference type="ARBA" id="ARBA00004687"/>
    </source>
</evidence>
<evidence type="ECO:0000313" key="9">
    <source>
        <dbReference type="EMBL" id="GBF92993.1"/>
    </source>
</evidence>
<keyword evidence="4" id="KW-0337">GPI-anchor biosynthesis</keyword>
<keyword evidence="6 8" id="KW-1133">Transmembrane helix</keyword>
<dbReference type="GO" id="GO:0016757">
    <property type="term" value="F:glycosyltransferase activity"/>
    <property type="evidence" value="ECO:0007669"/>
    <property type="project" value="UniProtKB-KW"/>
</dbReference>
<dbReference type="InParanoid" id="A0A2V0P556"/>
<evidence type="ECO:0000256" key="1">
    <source>
        <dbReference type="ARBA" id="ARBA00004141"/>
    </source>
</evidence>
<evidence type="ECO:0000256" key="5">
    <source>
        <dbReference type="ARBA" id="ARBA00022692"/>
    </source>
</evidence>
<reference evidence="9 10" key="1">
    <citation type="journal article" date="2018" name="Sci. Rep.">
        <title>Raphidocelis subcapitata (=Pseudokirchneriella subcapitata) provides an insight into genome evolution and environmental adaptations in the Sphaeropleales.</title>
        <authorList>
            <person name="Suzuki S."/>
            <person name="Yamaguchi H."/>
            <person name="Nakajima N."/>
            <person name="Kawachi M."/>
        </authorList>
    </citation>
    <scope>NUCLEOTIDE SEQUENCE [LARGE SCALE GENOMIC DNA]</scope>
    <source>
        <strain evidence="9 10">NIES-35</strain>
    </source>
</reference>
<accession>A0A2V0P556</accession>
<dbReference type="EMBL" id="BDRX01000036">
    <property type="protein sequence ID" value="GBF92993.1"/>
    <property type="molecule type" value="Genomic_DNA"/>
</dbReference>
<dbReference type="Proteomes" id="UP000247498">
    <property type="component" value="Unassembled WGS sequence"/>
</dbReference>
<keyword evidence="9" id="KW-0808">Transferase</keyword>
<keyword evidence="5 8" id="KW-0812">Transmembrane</keyword>
<protein>
    <submittedName>
        <fullName evidence="9">Phosphatidylinositol N-acetylglucosaminyltransferase subunit C</fullName>
    </submittedName>
</protein>
<feature type="transmembrane region" description="Helical" evidence="8">
    <location>
        <begin position="126"/>
        <end position="149"/>
    </location>
</feature>
<keyword evidence="7 8" id="KW-0472">Membrane</keyword>
<dbReference type="GO" id="GO:0000506">
    <property type="term" value="C:glycosylphosphatidylinositol-N-acetylglucosaminyltransferase (GPI-GnT) complex"/>
    <property type="evidence" value="ECO:0007669"/>
    <property type="project" value="TreeGrafter"/>
</dbReference>
<evidence type="ECO:0000256" key="4">
    <source>
        <dbReference type="ARBA" id="ARBA00022502"/>
    </source>
</evidence>
<dbReference type="InterPro" id="IPR009450">
    <property type="entry name" value="Plno_GlcNAc_GPI2"/>
</dbReference>
<keyword evidence="10" id="KW-1185">Reference proteome</keyword>
<feature type="transmembrane region" description="Helical" evidence="8">
    <location>
        <begin position="92"/>
        <end position="114"/>
    </location>
</feature>
<gene>
    <name evidence="9" type="ORF">Rsub_05829</name>
</gene>
<evidence type="ECO:0000256" key="3">
    <source>
        <dbReference type="ARBA" id="ARBA00008321"/>
    </source>
</evidence>
<proteinExistence type="inferred from homology"/>
<evidence type="ECO:0000313" key="10">
    <source>
        <dbReference type="Proteomes" id="UP000247498"/>
    </source>
</evidence>
<feature type="transmembrane region" description="Helical" evidence="8">
    <location>
        <begin position="288"/>
        <end position="310"/>
    </location>
</feature>
<feature type="transmembrane region" description="Helical" evidence="8">
    <location>
        <begin position="263"/>
        <end position="282"/>
    </location>
</feature>
<dbReference type="PANTHER" id="PTHR12982">
    <property type="entry name" value="PHOSPHATIDYLINOSITOL GLYCAN, CLASS C"/>
    <property type="match status" value="1"/>
</dbReference>
<dbReference type="UniPathway" id="UPA00196"/>
<dbReference type="AlphaFoldDB" id="A0A2V0P556"/>
<dbReference type="PANTHER" id="PTHR12982:SF0">
    <property type="entry name" value="PHOSPHATIDYLINOSITOL N-ACETYLGLUCOSAMINYLTRANSFERASE SUBUNIT C"/>
    <property type="match status" value="1"/>
</dbReference>
<name>A0A2V0P556_9CHLO</name>
<dbReference type="PIRSF" id="PIRSF016104">
    <property type="entry name" value="GPI2"/>
    <property type="match status" value="1"/>
</dbReference>
<sequence length="346" mass="35618">MQRSRRGAAASAHPGDVGAATEAATAAAVTAARGTAAATLPRAPSAAAQPAGPVWEKVLWRRQPYPDNYTDPTFLQALVVNADVPRRAFARVALGSAAVTQQLSAVAAALAVAAHLRLGAVSAGSVLALSAGMLLFGYAICCFVGGHVLGGSLRRGLRQVTLLTGGVYLLAPMLRTLTKTVSEDSVVAMTAGLLVLHLYLHDYNFVNSVTDKPTGAVSLSAAVFSSVLIASCMPSEMDVFAHVLFCLQLYLLSPFMRRYVRAASLGAHAGLTAAMAAAAAALLAPLSPALACVFGGLVLFVSLACPWWLVHIHKFKAKINGPWDEAVPQVPTHLMEAGGGGGGGGQ</sequence>
<dbReference type="GO" id="GO:0006506">
    <property type="term" value="P:GPI anchor biosynthetic process"/>
    <property type="evidence" value="ECO:0007669"/>
    <property type="project" value="UniProtKB-UniPathway"/>
</dbReference>
<comment type="similarity">
    <text evidence="3">Belongs to the PIGC family.</text>
</comment>
<comment type="subcellular location">
    <subcellularLocation>
        <location evidence="1">Membrane</location>
        <topology evidence="1">Multi-pass membrane protein</topology>
    </subcellularLocation>
</comment>
<dbReference type="STRING" id="307507.A0A2V0P556"/>
<comment type="pathway">
    <text evidence="2">Glycolipid biosynthesis; glycosylphosphatidylinositol-anchor biosynthesis.</text>
</comment>
<dbReference type="OrthoDB" id="196709at2759"/>
<dbReference type="Pfam" id="PF06432">
    <property type="entry name" value="GPI2"/>
    <property type="match status" value="1"/>
</dbReference>
<comment type="caution">
    <text evidence="9">The sequence shown here is derived from an EMBL/GenBank/DDBJ whole genome shotgun (WGS) entry which is preliminary data.</text>
</comment>
<evidence type="ECO:0000256" key="7">
    <source>
        <dbReference type="ARBA" id="ARBA00023136"/>
    </source>
</evidence>
<evidence type="ECO:0000256" key="8">
    <source>
        <dbReference type="SAM" id="Phobius"/>
    </source>
</evidence>
<evidence type="ECO:0000256" key="6">
    <source>
        <dbReference type="ARBA" id="ARBA00022989"/>
    </source>
</evidence>